<dbReference type="PANTHER" id="PTHR42718">
    <property type="entry name" value="MAJOR FACILITATOR SUPERFAMILY MULTIDRUG TRANSPORTER MFSC"/>
    <property type="match status" value="1"/>
</dbReference>
<evidence type="ECO:0000259" key="10">
    <source>
        <dbReference type="PROSITE" id="PS50850"/>
    </source>
</evidence>
<dbReference type="Pfam" id="PF07690">
    <property type="entry name" value="MFS_1"/>
    <property type="match status" value="1"/>
</dbReference>
<feature type="domain" description="Major facilitator superfamily (MFS) profile" evidence="10">
    <location>
        <begin position="36"/>
        <end position="532"/>
    </location>
</feature>
<keyword evidence="6 9" id="KW-1133">Transmembrane helix</keyword>
<feature type="transmembrane region" description="Helical" evidence="9">
    <location>
        <begin position="73"/>
        <end position="95"/>
    </location>
</feature>
<feature type="transmembrane region" description="Helical" evidence="9">
    <location>
        <begin position="393"/>
        <end position="413"/>
    </location>
</feature>
<dbReference type="Proteomes" id="UP000055702">
    <property type="component" value="Unassembled WGS sequence"/>
</dbReference>
<evidence type="ECO:0000256" key="8">
    <source>
        <dbReference type="SAM" id="MobiDB-lite"/>
    </source>
</evidence>
<comment type="similarity">
    <text evidence="2">Belongs to the major facilitator superfamily. EmrB family.</text>
</comment>
<dbReference type="InterPro" id="IPR004638">
    <property type="entry name" value="EmrB-like"/>
</dbReference>
<name>A0A125BDZ7_SHEFR</name>
<accession>A0A125BDZ7</accession>
<dbReference type="Gene3D" id="1.20.1250.20">
    <property type="entry name" value="MFS general substrate transporter like domains"/>
    <property type="match status" value="1"/>
</dbReference>
<dbReference type="GO" id="GO:0022857">
    <property type="term" value="F:transmembrane transporter activity"/>
    <property type="evidence" value="ECO:0007669"/>
    <property type="project" value="InterPro"/>
</dbReference>
<keyword evidence="4" id="KW-1003">Cell membrane</keyword>
<proteinExistence type="inferred from homology"/>
<feature type="transmembrane region" description="Helical" evidence="9">
    <location>
        <begin position="34"/>
        <end position="53"/>
    </location>
</feature>
<dbReference type="InterPro" id="IPR005829">
    <property type="entry name" value="Sugar_transporter_CS"/>
</dbReference>
<dbReference type="GO" id="GO:0005886">
    <property type="term" value="C:plasma membrane"/>
    <property type="evidence" value="ECO:0007669"/>
    <property type="project" value="UniProtKB-SubCell"/>
</dbReference>
<feature type="transmembrane region" description="Helical" evidence="9">
    <location>
        <begin position="323"/>
        <end position="345"/>
    </location>
</feature>
<dbReference type="AlphaFoldDB" id="A0A125BDZ7"/>
<feature type="transmembrane region" description="Helical" evidence="9">
    <location>
        <begin position="357"/>
        <end position="373"/>
    </location>
</feature>
<dbReference type="FunFam" id="1.20.1720.10:FF:000016">
    <property type="entry name" value="EmrB/QacA family drug resistance transporter"/>
    <property type="match status" value="1"/>
</dbReference>
<dbReference type="EMBL" id="LRDC01000062">
    <property type="protein sequence ID" value="KVX00203.1"/>
    <property type="molecule type" value="Genomic_DNA"/>
</dbReference>
<comment type="caution">
    <text evidence="11">The sequence shown here is derived from an EMBL/GenBank/DDBJ whole genome shotgun (WGS) entry which is preliminary data.</text>
</comment>
<protein>
    <submittedName>
        <fullName evidence="11">Disulfide bond formation protein DsbA</fullName>
    </submittedName>
</protein>
<feature type="transmembrane region" description="Helical" evidence="9">
    <location>
        <begin position="161"/>
        <end position="182"/>
    </location>
</feature>
<evidence type="ECO:0000256" key="6">
    <source>
        <dbReference type="ARBA" id="ARBA00022989"/>
    </source>
</evidence>
<keyword evidence="5 9" id="KW-0812">Transmembrane</keyword>
<organism evidence="11">
    <name type="scientific">Shewanella frigidimarina</name>
    <dbReference type="NCBI Taxonomy" id="56812"/>
    <lineage>
        <taxon>Bacteria</taxon>
        <taxon>Pseudomonadati</taxon>
        <taxon>Pseudomonadota</taxon>
        <taxon>Gammaproteobacteria</taxon>
        <taxon>Alteromonadales</taxon>
        <taxon>Shewanellaceae</taxon>
        <taxon>Shewanella</taxon>
    </lineage>
</organism>
<feature type="transmembrane region" description="Helical" evidence="9">
    <location>
        <begin position="255"/>
        <end position="275"/>
    </location>
</feature>
<reference evidence="11 12" key="1">
    <citation type="submission" date="2016-01" db="EMBL/GenBank/DDBJ databases">
        <title>Draft genome of the antarctic isolate Shewanella frigidimarina Ag06-30.</title>
        <authorList>
            <person name="Parmeciano Di Noto G."/>
            <person name="Vazquez S."/>
            <person name="Mac Cormack W."/>
            <person name="Iriarte A."/>
            <person name="Quiroga C."/>
        </authorList>
    </citation>
    <scope>NUCLEOTIDE SEQUENCE [LARGE SCALE GENOMIC DNA]</scope>
    <source>
        <strain evidence="11 12">Ag06-30</strain>
    </source>
</reference>
<dbReference type="InterPro" id="IPR020846">
    <property type="entry name" value="MFS_dom"/>
</dbReference>
<dbReference type="PANTHER" id="PTHR42718:SF9">
    <property type="entry name" value="MAJOR FACILITATOR SUPERFAMILY MULTIDRUG TRANSPORTER MFSC"/>
    <property type="match status" value="1"/>
</dbReference>
<feature type="transmembrane region" description="Helical" evidence="9">
    <location>
        <begin position="222"/>
        <end position="243"/>
    </location>
</feature>
<feature type="region of interest" description="Disordered" evidence="8">
    <location>
        <begin position="1"/>
        <end position="27"/>
    </location>
</feature>
<comment type="subcellular location">
    <subcellularLocation>
        <location evidence="1">Cell membrane</location>
        <topology evidence="1">Multi-pass membrane protein</topology>
    </subcellularLocation>
</comment>
<dbReference type="InterPro" id="IPR011701">
    <property type="entry name" value="MFS"/>
</dbReference>
<keyword evidence="3" id="KW-0813">Transport</keyword>
<dbReference type="InterPro" id="IPR036259">
    <property type="entry name" value="MFS_trans_sf"/>
</dbReference>
<evidence type="ECO:0000256" key="9">
    <source>
        <dbReference type="SAM" id="Phobius"/>
    </source>
</evidence>
<feature type="transmembrane region" description="Helical" evidence="9">
    <location>
        <begin position="102"/>
        <end position="121"/>
    </location>
</feature>
<feature type="transmembrane region" description="Helical" evidence="9">
    <location>
        <begin position="509"/>
        <end position="527"/>
    </location>
</feature>
<evidence type="ECO:0000313" key="11">
    <source>
        <dbReference type="EMBL" id="KVX00203.1"/>
    </source>
</evidence>
<feature type="transmembrane region" description="Helical" evidence="9">
    <location>
        <begin position="127"/>
        <end position="149"/>
    </location>
</feature>
<dbReference type="CDD" id="cd17503">
    <property type="entry name" value="MFS_LmrB_MDR_like"/>
    <property type="match status" value="1"/>
</dbReference>
<evidence type="ECO:0000256" key="5">
    <source>
        <dbReference type="ARBA" id="ARBA00022692"/>
    </source>
</evidence>
<evidence type="ECO:0000256" key="7">
    <source>
        <dbReference type="ARBA" id="ARBA00023136"/>
    </source>
</evidence>
<sequence>MNQSATEADASQVGPVSTVDDKPTGYQRGSTRSWIAVAGGLIGAFMAILDIQITNASMKEIQGSLGATLEEGSWIATAYLVAEMIAIPLSGWLSTGLSTRRYLLWTTAAFIVASVLCSMSWNLESMIAFRALQGFFGGALIPLAFRLILEFLPDDKRAMGMALFGVTATFAPSIGPTLGGWLTEQFSWHYLFYINVPPGLLVMAMLAYGLERKPIIWDKLKDADYSGIVTMALGMGCLEVVLEEGNRKDWFGSDLIRNLAIIAAVNISLFIWIQLRKAQPLVNIRLLAQRDFALSTVAYFLLGMALFGAIYMIPLYLSQIHDYTPLEIGEVIMWMGFPQLLVLPLVPKLMQKFDPRYLAALGFALFATSYYMNSHMTIDFAGDQMIASQIVRALGQPFILVPIGILATMHLQAHENASASTVLNVMRNLGGAFGIALVATLTDNLARVHLAHIKETLPAVSSQAYNYIQHTSSILQTAGSDAVSANSQAYALLAKNMSQQAYIQAYNDVFFIMACFLFIAVVAVLLIRKPAAKSDTDQPNEMH</sequence>
<feature type="transmembrane region" description="Helical" evidence="9">
    <location>
        <begin position="188"/>
        <end position="210"/>
    </location>
</feature>
<evidence type="ECO:0000256" key="2">
    <source>
        <dbReference type="ARBA" id="ARBA00008537"/>
    </source>
</evidence>
<keyword evidence="7 9" id="KW-0472">Membrane</keyword>
<dbReference type="PROSITE" id="PS50850">
    <property type="entry name" value="MFS"/>
    <property type="match status" value="1"/>
</dbReference>
<evidence type="ECO:0000256" key="1">
    <source>
        <dbReference type="ARBA" id="ARBA00004651"/>
    </source>
</evidence>
<evidence type="ECO:0000313" key="12">
    <source>
        <dbReference type="Proteomes" id="UP000055702"/>
    </source>
</evidence>
<dbReference type="PROSITE" id="PS00217">
    <property type="entry name" value="SUGAR_TRANSPORT_2"/>
    <property type="match status" value="1"/>
</dbReference>
<evidence type="ECO:0000256" key="3">
    <source>
        <dbReference type="ARBA" id="ARBA00022448"/>
    </source>
</evidence>
<gene>
    <name evidence="11" type="ORF">AWJ07_08925</name>
</gene>
<dbReference type="SUPFAM" id="SSF103473">
    <property type="entry name" value="MFS general substrate transporter"/>
    <property type="match status" value="1"/>
</dbReference>
<feature type="transmembrane region" description="Helical" evidence="9">
    <location>
        <begin position="296"/>
        <end position="317"/>
    </location>
</feature>
<evidence type="ECO:0000256" key="4">
    <source>
        <dbReference type="ARBA" id="ARBA00022475"/>
    </source>
</evidence>
<dbReference type="NCBIfam" id="TIGR00711">
    <property type="entry name" value="efflux_EmrB"/>
    <property type="match status" value="1"/>
</dbReference>
<dbReference type="RefSeq" id="WP_059747546.1">
    <property type="nucleotide sequence ID" value="NZ_JBOZOX010000014.1"/>
</dbReference>